<proteinExistence type="predicted"/>
<keyword evidence="3" id="KW-1185">Reference proteome</keyword>
<dbReference type="Proteomes" id="UP000240325">
    <property type="component" value="Segment"/>
</dbReference>
<evidence type="ECO:0000256" key="1">
    <source>
        <dbReference type="SAM" id="Phobius"/>
    </source>
</evidence>
<accession>A0A2H4UVD0</accession>
<gene>
    <name evidence="2" type="ORF">BMW23_0837</name>
</gene>
<keyword evidence="1" id="KW-1133">Transmembrane helix</keyword>
<organism evidence="2">
    <name type="scientific">Bodo saltans virus</name>
    <dbReference type="NCBI Taxonomy" id="2024608"/>
    <lineage>
        <taxon>Viruses</taxon>
        <taxon>Varidnaviria</taxon>
        <taxon>Bamfordvirae</taxon>
        <taxon>Nucleocytoviricota</taxon>
        <taxon>Megaviricetes</taxon>
        <taxon>Imitervirales</taxon>
        <taxon>Mimiviridae</taxon>
        <taxon>Klosneuvirinae</taxon>
        <taxon>Theiavirus</taxon>
        <taxon>Theiavirus salishense</taxon>
    </lineage>
</organism>
<reference evidence="2" key="1">
    <citation type="journal article" date="2017" name="Elife">
        <title>The kinetoplastid-infecting Bodo saltans virus (BsV), a window into the most abundant giant viruses in the sea.</title>
        <authorList>
            <person name="Deeg C.M."/>
            <person name="Chow C.-E.T."/>
            <person name="Suttle C.A."/>
        </authorList>
    </citation>
    <scope>NUCLEOTIDE SEQUENCE</scope>
    <source>
        <strain evidence="2">NG1</strain>
    </source>
</reference>
<name>A0A2H4UVD0_9VIRU</name>
<keyword evidence="1" id="KW-0812">Transmembrane</keyword>
<sequence>MYTEKLKIYFLYTLEILMNYRPYGDYFMIRSMYTEKLKIYFLYTLEILMHYRPYGFILNFIYMVIIS</sequence>
<dbReference type="EMBL" id="MF782455">
    <property type="protein sequence ID" value="ATZ80883.1"/>
    <property type="molecule type" value="Genomic_DNA"/>
</dbReference>
<feature type="transmembrane region" description="Helical" evidence="1">
    <location>
        <begin position="40"/>
        <end position="65"/>
    </location>
</feature>
<keyword evidence="1" id="KW-0472">Membrane</keyword>
<evidence type="ECO:0000313" key="2">
    <source>
        <dbReference type="EMBL" id="ATZ80883.1"/>
    </source>
</evidence>
<protein>
    <submittedName>
        <fullName evidence="2">Uncharacterized protein</fullName>
    </submittedName>
</protein>
<evidence type="ECO:0000313" key="3">
    <source>
        <dbReference type="Proteomes" id="UP000240325"/>
    </source>
</evidence>